<dbReference type="PANTHER" id="PTHR27004">
    <property type="entry name" value="RECEPTOR-LIKE PROTEIN 12 ISOFORM X1"/>
    <property type="match status" value="1"/>
</dbReference>
<reference evidence="11 12" key="1">
    <citation type="journal article" date="2006" name="Science">
        <title>The genome of black cottonwood, Populus trichocarpa (Torr. &amp; Gray).</title>
        <authorList>
            <person name="Tuskan G.A."/>
            <person name="Difazio S."/>
            <person name="Jansson S."/>
            <person name="Bohlmann J."/>
            <person name="Grigoriev I."/>
            <person name="Hellsten U."/>
            <person name="Putnam N."/>
            <person name="Ralph S."/>
            <person name="Rombauts S."/>
            <person name="Salamov A."/>
            <person name="Schein J."/>
            <person name="Sterck L."/>
            <person name="Aerts A."/>
            <person name="Bhalerao R.R."/>
            <person name="Bhalerao R.P."/>
            <person name="Blaudez D."/>
            <person name="Boerjan W."/>
            <person name="Brun A."/>
            <person name="Brunner A."/>
            <person name="Busov V."/>
            <person name="Campbell M."/>
            <person name="Carlson J."/>
            <person name="Chalot M."/>
            <person name="Chapman J."/>
            <person name="Chen G.L."/>
            <person name="Cooper D."/>
            <person name="Coutinho P.M."/>
            <person name="Couturier J."/>
            <person name="Covert S."/>
            <person name="Cronk Q."/>
            <person name="Cunningham R."/>
            <person name="Davis J."/>
            <person name="Degroeve S."/>
            <person name="Dejardin A."/>
            <person name="Depamphilis C."/>
            <person name="Detter J."/>
            <person name="Dirks B."/>
            <person name="Dubchak I."/>
            <person name="Duplessis S."/>
            <person name="Ehlting J."/>
            <person name="Ellis B."/>
            <person name="Gendler K."/>
            <person name="Goodstein D."/>
            <person name="Gribskov M."/>
            <person name="Grimwood J."/>
            <person name="Groover A."/>
            <person name="Gunter L."/>
            <person name="Hamberger B."/>
            <person name="Heinze B."/>
            <person name="Helariutta Y."/>
            <person name="Henrissat B."/>
            <person name="Holligan D."/>
            <person name="Holt R."/>
            <person name="Huang W."/>
            <person name="Islam-Faridi N."/>
            <person name="Jones S."/>
            <person name="Jones-Rhoades M."/>
            <person name="Jorgensen R."/>
            <person name="Joshi C."/>
            <person name="Kangasjarvi J."/>
            <person name="Karlsson J."/>
            <person name="Kelleher C."/>
            <person name="Kirkpatrick R."/>
            <person name="Kirst M."/>
            <person name="Kohler A."/>
            <person name="Kalluri U."/>
            <person name="Larimer F."/>
            <person name="Leebens-Mack J."/>
            <person name="Leple J.C."/>
            <person name="Locascio P."/>
            <person name="Lou Y."/>
            <person name="Lucas S."/>
            <person name="Martin F."/>
            <person name="Montanini B."/>
            <person name="Napoli C."/>
            <person name="Nelson D.R."/>
            <person name="Nelson C."/>
            <person name="Nieminen K."/>
            <person name="Nilsson O."/>
            <person name="Pereda V."/>
            <person name="Peter G."/>
            <person name="Philippe R."/>
            <person name="Pilate G."/>
            <person name="Poliakov A."/>
            <person name="Razumovskaya J."/>
            <person name="Richardson P."/>
            <person name="Rinaldi C."/>
            <person name="Ritland K."/>
            <person name="Rouze P."/>
            <person name="Ryaboy D."/>
            <person name="Schmutz J."/>
            <person name="Schrader J."/>
            <person name="Segerman B."/>
            <person name="Shin H."/>
            <person name="Siddiqui A."/>
            <person name="Sterky F."/>
            <person name="Terry A."/>
            <person name="Tsai C.J."/>
            <person name="Uberbacher E."/>
            <person name="Unneberg P."/>
            <person name="Vahala J."/>
            <person name="Wall K."/>
            <person name="Wessler S."/>
            <person name="Yang G."/>
            <person name="Yin T."/>
            <person name="Douglas C."/>
            <person name="Marra M."/>
            <person name="Sandberg G."/>
            <person name="Van de Peer Y."/>
            <person name="Rokhsar D."/>
        </authorList>
    </citation>
    <scope>NUCLEOTIDE SEQUENCE [LARGE SCALE GENOMIC DNA]</scope>
    <source>
        <strain evidence="12">cv. Nisqually</strain>
    </source>
</reference>
<comment type="subcellular location">
    <subcellularLocation>
        <location evidence="1">Cell membrane</location>
        <topology evidence="1">Single-pass type I membrane protein</topology>
    </subcellularLocation>
</comment>
<dbReference type="PANTHER" id="PTHR27004:SF203">
    <property type="entry name" value="LEUCINE-RICH REPEAT-CONTAINING N-TERMINAL PLANT-TYPE DOMAIN-CONTAINING PROTEIN"/>
    <property type="match status" value="1"/>
</dbReference>
<evidence type="ECO:0000256" key="7">
    <source>
        <dbReference type="ARBA" id="ARBA00022989"/>
    </source>
</evidence>
<proteinExistence type="inferred from homology"/>
<dbReference type="AlphaFoldDB" id="A0A3N7GIH5"/>
<evidence type="ECO:0000256" key="1">
    <source>
        <dbReference type="ARBA" id="ARBA00004251"/>
    </source>
</evidence>
<evidence type="ECO:0000313" key="12">
    <source>
        <dbReference type="Proteomes" id="UP000006729"/>
    </source>
</evidence>
<keyword evidence="12" id="KW-1185">Reference proteome</keyword>
<keyword evidence="5" id="KW-0812">Transmembrane</keyword>
<dbReference type="EMBL" id="CM009300">
    <property type="protein sequence ID" value="RQO97361.1"/>
    <property type="molecule type" value="Genomic_DNA"/>
</dbReference>
<keyword evidence="3" id="KW-1003">Cell membrane</keyword>
<dbReference type="Proteomes" id="UP000006729">
    <property type="component" value="Chromosome 11"/>
</dbReference>
<dbReference type="Gene3D" id="3.80.10.10">
    <property type="entry name" value="Ribonuclease Inhibitor"/>
    <property type="match status" value="1"/>
</dbReference>
<dbReference type="Pfam" id="PF00560">
    <property type="entry name" value="LRR_1"/>
    <property type="match status" value="1"/>
</dbReference>
<keyword evidence="6" id="KW-0677">Repeat</keyword>
<dbReference type="GO" id="GO:0005886">
    <property type="term" value="C:plasma membrane"/>
    <property type="evidence" value="ECO:0007669"/>
    <property type="project" value="UniProtKB-SubCell"/>
</dbReference>
<keyword evidence="10" id="KW-0325">Glycoprotein</keyword>
<keyword evidence="9" id="KW-0675">Receptor</keyword>
<keyword evidence="4" id="KW-0433">Leucine-rich repeat</keyword>
<dbReference type="STRING" id="3694.A0A3N7GIH5"/>
<comment type="similarity">
    <text evidence="2">Belongs to the RLP family.</text>
</comment>
<name>A0A3N7GIH5_POPTR</name>
<gene>
    <name evidence="11" type="ORF">POPTR_011G021500</name>
</gene>
<dbReference type="InterPro" id="IPR032675">
    <property type="entry name" value="LRR_dom_sf"/>
</dbReference>
<keyword evidence="7" id="KW-1133">Transmembrane helix</keyword>
<dbReference type="SUPFAM" id="SSF52058">
    <property type="entry name" value="L domain-like"/>
    <property type="match status" value="1"/>
</dbReference>
<evidence type="ECO:0000256" key="10">
    <source>
        <dbReference type="ARBA" id="ARBA00023180"/>
    </source>
</evidence>
<sequence>MTTLYMNYPIFNYYKESVAIMNKGLEVRMERTLTVSPCTSNSSHSNFLGQIPSSMMNLTEVESLDLSKNQLSAEIPPQLTRLTFLAVMNLSYTLIDAVYSESQR</sequence>
<evidence type="ECO:0000256" key="3">
    <source>
        <dbReference type="ARBA" id="ARBA00022475"/>
    </source>
</evidence>
<dbReference type="InterPro" id="IPR001611">
    <property type="entry name" value="Leu-rich_rpt"/>
</dbReference>
<evidence type="ECO:0000256" key="8">
    <source>
        <dbReference type="ARBA" id="ARBA00023136"/>
    </source>
</evidence>
<evidence type="ECO:0000256" key="9">
    <source>
        <dbReference type="ARBA" id="ARBA00023170"/>
    </source>
</evidence>
<keyword evidence="8" id="KW-0472">Membrane</keyword>
<evidence type="ECO:0000256" key="2">
    <source>
        <dbReference type="ARBA" id="ARBA00009592"/>
    </source>
</evidence>
<protein>
    <submittedName>
        <fullName evidence="11">Uncharacterized protein</fullName>
    </submittedName>
</protein>
<dbReference type="InParanoid" id="A0A3N7GIH5"/>
<evidence type="ECO:0000313" key="11">
    <source>
        <dbReference type="EMBL" id="RQO97361.1"/>
    </source>
</evidence>
<evidence type="ECO:0000256" key="5">
    <source>
        <dbReference type="ARBA" id="ARBA00022692"/>
    </source>
</evidence>
<accession>A0A3N7GIH5</accession>
<evidence type="ECO:0000256" key="4">
    <source>
        <dbReference type="ARBA" id="ARBA00022614"/>
    </source>
</evidence>
<evidence type="ECO:0000256" key="6">
    <source>
        <dbReference type="ARBA" id="ARBA00022737"/>
    </source>
</evidence>
<organism evidence="11 12">
    <name type="scientific">Populus trichocarpa</name>
    <name type="common">Western balsam poplar</name>
    <name type="synonym">Populus balsamifera subsp. trichocarpa</name>
    <dbReference type="NCBI Taxonomy" id="3694"/>
    <lineage>
        <taxon>Eukaryota</taxon>
        <taxon>Viridiplantae</taxon>
        <taxon>Streptophyta</taxon>
        <taxon>Embryophyta</taxon>
        <taxon>Tracheophyta</taxon>
        <taxon>Spermatophyta</taxon>
        <taxon>Magnoliopsida</taxon>
        <taxon>eudicotyledons</taxon>
        <taxon>Gunneridae</taxon>
        <taxon>Pentapetalae</taxon>
        <taxon>rosids</taxon>
        <taxon>fabids</taxon>
        <taxon>Malpighiales</taxon>
        <taxon>Salicaceae</taxon>
        <taxon>Saliceae</taxon>
        <taxon>Populus</taxon>
    </lineage>
</organism>